<dbReference type="Gene3D" id="3.40.630.30">
    <property type="match status" value="1"/>
</dbReference>
<feature type="domain" description="N-acetyltransferase" evidence="1">
    <location>
        <begin position="14"/>
        <end position="181"/>
    </location>
</feature>
<dbReference type="InterPro" id="IPR016181">
    <property type="entry name" value="Acyl_CoA_acyltransferase"/>
</dbReference>
<dbReference type="EMBL" id="AP019368">
    <property type="protein sequence ID" value="BBH54583.1"/>
    <property type="molecule type" value="Genomic_DNA"/>
</dbReference>
<dbReference type="AlphaFoldDB" id="A0A4P2VMF1"/>
<evidence type="ECO:0000313" key="2">
    <source>
        <dbReference type="EMBL" id="BBH54583.1"/>
    </source>
</evidence>
<dbReference type="GO" id="GO:0005737">
    <property type="term" value="C:cytoplasm"/>
    <property type="evidence" value="ECO:0007669"/>
    <property type="project" value="TreeGrafter"/>
</dbReference>
<dbReference type="Proteomes" id="UP000291236">
    <property type="component" value="Chromosome"/>
</dbReference>
<sequence length="188" mass="22235">MKLSKKPYFSTKRLQLRYITEQDVDDIFYFAKNSNITRYTTFDTHRNIQDSYNFIRRSRALNIKDPLNPLAIVIQESGKEKMIGTVGLFHGSMCKENTLELGYALGEDWWGKGYVVEAAQILINHAFKQTSTHRIQAVCVRENIGSFRVMEKLGMQREGILRKYAYKNDYHYDLYMYSLLKEEWEVFK</sequence>
<dbReference type="SUPFAM" id="SSF55729">
    <property type="entry name" value="Acyl-CoA N-acyltransferases (Nat)"/>
    <property type="match status" value="1"/>
</dbReference>
<dbReference type="OrthoDB" id="5292292at2"/>
<keyword evidence="3" id="KW-1185">Reference proteome</keyword>
<accession>A0A4P2VMF1</accession>
<dbReference type="Pfam" id="PF13302">
    <property type="entry name" value="Acetyltransf_3"/>
    <property type="match status" value="1"/>
</dbReference>
<evidence type="ECO:0000313" key="3">
    <source>
        <dbReference type="Proteomes" id="UP000291236"/>
    </source>
</evidence>
<proteinExistence type="predicted"/>
<organism evidence="2 3">
    <name type="scientific">Fluviispira sanaruensis</name>
    <dbReference type="NCBI Taxonomy" id="2493639"/>
    <lineage>
        <taxon>Bacteria</taxon>
        <taxon>Pseudomonadati</taxon>
        <taxon>Bdellovibrionota</taxon>
        <taxon>Oligoflexia</taxon>
        <taxon>Silvanigrellales</taxon>
        <taxon>Silvanigrellaceae</taxon>
        <taxon>Fluviispira</taxon>
    </lineage>
</organism>
<dbReference type="PANTHER" id="PTHR43792:SF9">
    <property type="entry name" value="RIBOSOMAL-PROTEIN-ALANINE ACETYLTRANSFERASE"/>
    <property type="match status" value="1"/>
</dbReference>
<evidence type="ECO:0000259" key="1">
    <source>
        <dbReference type="PROSITE" id="PS51186"/>
    </source>
</evidence>
<dbReference type="InterPro" id="IPR051531">
    <property type="entry name" value="N-acetyltransferase"/>
</dbReference>
<dbReference type="GO" id="GO:0008999">
    <property type="term" value="F:protein-N-terminal-alanine acetyltransferase activity"/>
    <property type="evidence" value="ECO:0007669"/>
    <property type="project" value="TreeGrafter"/>
</dbReference>
<reference evidence="2 3" key="1">
    <citation type="submission" date="2018-12" db="EMBL/GenBank/DDBJ databases">
        <title>Rubrispira sanarue gen. nov., sp., nov., a member of the order Silvanigrellales, isolated from a brackish lake in Hamamatsu Japan.</title>
        <authorList>
            <person name="Maejima Y."/>
            <person name="Iino T."/>
            <person name="Muraguchi Y."/>
            <person name="Fukuda K."/>
            <person name="Nojiri H."/>
            <person name="Ohkuma M."/>
            <person name="Moriuchi R."/>
            <person name="Dohra H."/>
            <person name="Kimbara K."/>
            <person name="Shintani M."/>
        </authorList>
    </citation>
    <scope>NUCLEOTIDE SEQUENCE [LARGE SCALE GENOMIC DNA]</scope>
    <source>
        <strain evidence="2 3">RF1110005</strain>
    </source>
</reference>
<dbReference type="KEGG" id="sbf:JCM31447_30550"/>
<name>A0A4P2VMF1_FLUSA</name>
<dbReference type="InterPro" id="IPR000182">
    <property type="entry name" value="GNAT_dom"/>
</dbReference>
<protein>
    <submittedName>
        <fullName evidence="2">N-acetyltransferase</fullName>
    </submittedName>
</protein>
<dbReference type="PANTHER" id="PTHR43792">
    <property type="entry name" value="GNAT FAMILY, PUTATIVE (AFU_ORTHOLOGUE AFUA_3G00765)-RELATED-RELATED"/>
    <property type="match status" value="1"/>
</dbReference>
<gene>
    <name evidence="2" type="ORF">JCM31447_30550</name>
</gene>
<dbReference type="RefSeq" id="WP_130612591.1">
    <property type="nucleotide sequence ID" value="NZ_AP019368.1"/>
</dbReference>
<dbReference type="PROSITE" id="PS51186">
    <property type="entry name" value="GNAT"/>
    <property type="match status" value="1"/>
</dbReference>
<keyword evidence="2" id="KW-0808">Transferase</keyword>